<keyword evidence="1" id="KW-0472">Membrane</keyword>
<organism evidence="2 3">
    <name type="scientific">Labedaea rhizosphaerae</name>
    <dbReference type="NCBI Taxonomy" id="598644"/>
    <lineage>
        <taxon>Bacteria</taxon>
        <taxon>Bacillati</taxon>
        <taxon>Actinomycetota</taxon>
        <taxon>Actinomycetes</taxon>
        <taxon>Pseudonocardiales</taxon>
        <taxon>Pseudonocardiaceae</taxon>
        <taxon>Labedaea</taxon>
    </lineage>
</organism>
<keyword evidence="1" id="KW-1133">Transmembrane helix</keyword>
<gene>
    <name evidence="2" type="ORF">EV186_102211</name>
</gene>
<accession>A0A4R6SFR7</accession>
<protein>
    <submittedName>
        <fullName evidence="2">Uncharacterized protein</fullName>
    </submittedName>
</protein>
<comment type="caution">
    <text evidence="2">The sequence shown here is derived from an EMBL/GenBank/DDBJ whole genome shotgun (WGS) entry which is preliminary data.</text>
</comment>
<evidence type="ECO:0000313" key="3">
    <source>
        <dbReference type="Proteomes" id="UP000295444"/>
    </source>
</evidence>
<name>A0A4R6SFR7_LABRH</name>
<dbReference type="Proteomes" id="UP000295444">
    <property type="component" value="Unassembled WGS sequence"/>
</dbReference>
<keyword evidence="3" id="KW-1185">Reference proteome</keyword>
<dbReference type="RefSeq" id="WP_133849079.1">
    <property type="nucleotide sequence ID" value="NZ_SNXZ01000002.1"/>
</dbReference>
<evidence type="ECO:0000313" key="2">
    <source>
        <dbReference type="EMBL" id="TDQ00350.1"/>
    </source>
</evidence>
<feature type="transmembrane region" description="Helical" evidence="1">
    <location>
        <begin position="150"/>
        <end position="168"/>
    </location>
</feature>
<feature type="transmembrane region" description="Helical" evidence="1">
    <location>
        <begin position="74"/>
        <end position="94"/>
    </location>
</feature>
<evidence type="ECO:0000256" key="1">
    <source>
        <dbReference type="SAM" id="Phobius"/>
    </source>
</evidence>
<keyword evidence="1" id="KW-0812">Transmembrane</keyword>
<dbReference type="OrthoDB" id="3619281at2"/>
<dbReference type="AlphaFoldDB" id="A0A4R6SFR7"/>
<dbReference type="EMBL" id="SNXZ01000002">
    <property type="protein sequence ID" value="TDQ00350.1"/>
    <property type="molecule type" value="Genomic_DNA"/>
</dbReference>
<proteinExistence type="predicted"/>
<feature type="transmembrane region" description="Helical" evidence="1">
    <location>
        <begin position="106"/>
        <end position="130"/>
    </location>
</feature>
<sequence length="184" mass="20786">MTASVQAARGTTGFLGWLNTRGHKAAMVIFGLIVVGHWAEHVAQAWQVWVLQWPRPKSGGLLGLAYPWLVSSEWLHYGYAVVMLAGLLLLRPAIGGRARKWWSAALWIQVWHHFEHLLLLVQALTGSYLLGRAVPTSVVQLIFPRIELHLFYNALVTIPMVVAMVLHLRPRPEERDFLRCSCAH</sequence>
<reference evidence="2 3" key="1">
    <citation type="submission" date="2019-03" db="EMBL/GenBank/DDBJ databases">
        <title>Genomic Encyclopedia of Type Strains, Phase IV (KMG-IV): sequencing the most valuable type-strain genomes for metagenomic binning, comparative biology and taxonomic classification.</title>
        <authorList>
            <person name="Goeker M."/>
        </authorList>
    </citation>
    <scope>NUCLEOTIDE SEQUENCE [LARGE SCALE GENOMIC DNA]</scope>
    <source>
        <strain evidence="2 3">DSM 45361</strain>
    </source>
</reference>